<proteinExistence type="predicted"/>
<name>A0A1G2PL44_TERXR</name>
<dbReference type="STRING" id="1802363.A2682_00560"/>
<evidence type="ECO:0000313" key="2">
    <source>
        <dbReference type="EMBL" id="OHA48993.1"/>
    </source>
</evidence>
<dbReference type="Pfam" id="PF23477">
    <property type="entry name" value="zf_Tbcl_2"/>
    <property type="match status" value="1"/>
</dbReference>
<evidence type="ECO:0000313" key="3">
    <source>
        <dbReference type="Proteomes" id="UP000178690"/>
    </source>
</evidence>
<feature type="domain" description="CxxC-x17-CxxC" evidence="1">
    <location>
        <begin position="67"/>
        <end position="99"/>
    </location>
</feature>
<dbReference type="AlphaFoldDB" id="A0A1G2PL44"/>
<dbReference type="EMBL" id="MHST01000014">
    <property type="protein sequence ID" value="OHA48993.1"/>
    <property type="molecule type" value="Genomic_DNA"/>
</dbReference>
<dbReference type="NCBIfam" id="TIGR04272">
    <property type="entry name" value="cxxc_cxxc_Mbark"/>
    <property type="match status" value="1"/>
</dbReference>
<dbReference type="Proteomes" id="UP000178690">
    <property type="component" value="Unassembled WGS sequence"/>
</dbReference>
<dbReference type="InterPro" id="IPR026363">
    <property type="entry name" value="CxxC-x17-CxxC_dom"/>
</dbReference>
<gene>
    <name evidence="2" type="ORF">A2682_00560</name>
</gene>
<comment type="caution">
    <text evidence="2">The sequence shown here is derived from an EMBL/GenBank/DDBJ whole genome shotgun (WGS) entry which is preliminary data.</text>
</comment>
<reference evidence="2 3" key="1">
    <citation type="journal article" date="2016" name="Nat. Commun.">
        <title>Thousands of microbial genomes shed light on interconnected biogeochemical processes in an aquifer system.</title>
        <authorList>
            <person name="Anantharaman K."/>
            <person name="Brown C.T."/>
            <person name="Hug L.A."/>
            <person name="Sharon I."/>
            <person name="Castelle C.J."/>
            <person name="Probst A.J."/>
            <person name="Thomas B.C."/>
            <person name="Singh A."/>
            <person name="Wilkins M.J."/>
            <person name="Karaoz U."/>
            <person name="Brodie E.L."/>
            <person name="Williams K.H."/>
            <person name="Hubbard S.S."/>
            <person name="Banfield J.F."/>
        </authorList>
    </citation>
    <scope>NUCLEOTIDE SEQUENCE [LARGE SCALE GENOMIC DNA]</scope>
    <source>
        <strain evidence="3">RIFCSPHIGHO2_01_FULL_58_15</strain>
    </source>
</reference>
<accession>A0A1G2PL44</accession>
<evidence type="ECO:0000259" key="1">
    <source>
        <dbReference type="Pfam" id="PF23477"/>
    </source>
</evidence>
<sequence>MAPTRAIFLRNRIVRHAKVVYSSLSVFDIPLQRFFAARSWAPIAAGKAIVAYENTGGMGRPMVQGNWTCSECGTAITELPFEPAQDRPIYCRDCWRNKRPPRRDFRR</sequence>
<organism evidence="2 3">
    <name type="scientific">Terrybacteria sp. (strain RIFCSPHIGHO2_01_FULL_58_15)</name>
    <dbReference type="NCBI Taxonomy" id="1802363"/>
    <lineage>
        <taxon>Bacteria</taxon>
        <taxon>Candidatus Terryibacteriota</taxon>
    </lineage>
</organism>
<protein>
    <recommendedName>
        <fullName evidence="1">CxxC-x17-CxxC domain-containing protein</fullName>
    </recommendedName>
</protein>